<dbReference type="RefSeq" id="WP_067485403.1">
    <property type="nucleotide sequence ID" value="NZ_BJUG01000001.1"/>
</dbReference>
<dbReference type="Gene3D" id="3.40.630.30">
    <property type="match status" value="1"/>
</dbReference>
<dbReference type="CDD" id="cd04301">
    <property type="entry name" value="NAT_SF"/>
    <property type="match status" value="1"/>
</dbReference>
<proteinExistence type="predicted"/>
<dbReference type="PANTHER" id="PTHR43617:SF22">
    <property type="entry name" value="L-AMINO ACID N-ACETYLTRANSFERASE AAAT"/>
    <property type="match status" value="1"/>
</dbReference>
<dbReference type="OrthoDB" id="948250at2"/>
<accession>A0A179EQ05</accession>
<dbReference type="Proteomes" id="UP000078516">
    <property type="component" value="Unassembled WGS sequence"/>
</dbReference>
<dbReference type="SUPFAM" id="SSF55729">
    <property type="entry name" value="Acyl-CoA N-acyltransferases (Nat)"/>
    <property type="match status" value="1"/>
</dbReference>
<dbReference type="InterPro" id="IPR000182">
    <property type="entry name" value="GNAT_dom"/>
</dbReference>
<protein>
    <submittedName>
        <fullName evidence="1">GNAT family acetyltransferase</fullName>
    </submittedName>
</protein>
<sequence length="174" mass="19386">MAEEISVVIREAAPEDAQEILTMSKQVGSETEFLVMDEEGLQLSPEGLALELGYLAESANNLLLVALVGDKIVGTASVKATSEYRIAHIGEIGISLLKEYWGFGLGTLLIEEMIDWAKNSEEIFRLELQVQVRNERAVHLYQKLGFKIESTMPRGARSDTGEFLDVYQMSYLNL</sequence>
<organism evidence="1 2">
    <name type="scientific">Enterococcus thailandicus</name>
    <dbReference type="NCBI Taxonomy" id="417368"/>
    <lineage>
        <taxon>Bacteria</taxon>
        <taxon>Bacillati</taxon>
        <taxon>Bacillota</taxon>
        <taxon>Bacilli</taxon>
        <taxon>Lactobacillales</taxon>
        <taxon>Enterococcaceae</taxon>
        <taxon>Enterococcus</taxon>
    </lineage>
</organism>
<dbReference type="InterPro" id="IPR016181">
    <property type="entry name" value="Acyl_CoA_acyltransferase"/>
</dbReference>
<dbReference type="EMBL" id="LWMN01000017">
    <property type="protein sequence ID" value="OAQ54950.1"/>
    <property type="molecule type" value="Genomic_DNA"/>
</dbReference>
<dbReference type="GO" id="GO:0016747">
    <property type="term" value="F:acyltransferase activity, transferring groups other than amino-acyl groups"/>
    <property type="evidence" value="ECO:0007669"/>
    <property type="project" value="InterPro"/>
</dbReference>
<dbReference type="GeneID" id="77486495"/>
<dbReference type="PROSITE" id="PS51186">
    <property type="entry name" value="GNAT"/>
    <property type="match status" value="1"/>
</dbReference>
<keyword evidence="1" id="KW-0808">Transferase</keyword>
<name>A0A179EQ05_ENTTH</name>
<dbReference type="InterPro" id="IPR050276">
    <property type="entry name" value="MshD_Acetyltransferase"/>
</dbReference>
<dbReference type="KEGG" id="eth:CK496_02455"/>
<evidence type="ECO:0000313" key="2">
    <source>
        <dbReference type="Proteomes" id="UP000078516"/>
    </source>
</evidence>
<dbReference type="AlphaFoldDB" id="A0A179EQ05"/>
<dbReference type="PANTHER" id="PTHR43617">
    <property type="entry name" value="L-AMINO ACID N-ACETYLTRANSFERASE"/>
    <property type="match status" value="1"/>
</dbReference>
<reference evidence="1 2" key="1">
    <citation type="submission" date="2016-04" db="EMBL/GenBank/DDBJ databases">
        <title>Draft genome of an Enterococcus thailandicus strain isolated from bovine feces.</title>
        <authorList>
            <person name="Beukers A.G."/>
            <person name="Zaheer R."/>
            <person name="Goji N."/>
            <person name="Cook S.R."/>
            <person name="Amoako K."/>
            <person name="Chaves A.V."/>
            <person name="Ward M.P."/>
            <person name="Mcallister T.A."/>
        </authorList>
    </citation>
    <scope>NUCLEOTIDE SEQUENCE [LARGE SCALE GENOMIC DNA]</scope>
    <source>
        <strain evidence="1 2">F0711D 46</strain>
    </source>
</reference>
<keyword evidence="2" id="KW-1185">Reference proteome</keyword>
<dbReference type="Pfam" id="PF00583">
    <property type="entry name" value="Acetyltransf_1"/>
    <property type="match status" value="1"/>
</dbReference>
<gene>
    <name evidence="1" type="ORF">A6E74_10760</name>
</gene>
<evidence type="ECO:0000313" key="1">
    <source>
        <dbReference type="EMBL" id="OAQ54950.1"/>
    </source>
</evidence>
<comment type="caution">
    <text evidence="1">The sequence shown here is derived from an EMBL/GenBank/DDBJ whole genome shotgun (WGS) entry which is preliminary data.</text>
</comment>